<evidence type="ECO:0000313" key="1">
    <source>
        <dbReference type="EMBL" id="KRY00897.1"/>
    </source>
</evidence>
<evidence type="ECO:0000313" key="2">
    <source>
        <dbReference type="Proteomes" id="UP000054815"/>
    </source>
</evidence>
<sequence>MLEWGLVGLRSSISYLLTTPYIPSRTCRSIVWKPIAIVPEDLLRVASCGKEETDKTETYRLSQRLAVSGIYSQMMKKRLEFCPKNKLSLHDPSFHHSKIAKSVVL</sequence>
<dbReference type="AlphaFoldDB" id="A0A0V0YLD1"/>
<dbReference type="EMBL" id="JYDU01000005">
    <property type="protein sequence ID" value="KRY00897.1"/>
    <property type="molecule type" value="Genomic_DNA"/>
</dbReference>
<accession>A0A0V0YLD1</accession>
<organism evidence="1 2">
    <name type="scientific">Trichinella pseudospiralis</name>
    <name type="common">Parasitic roundworm</name>
    <dbReference type="NCBI Taxonomy" id="6337"/>
    <lineage>
        <taxon>Eukaryota</taxon>
        <taxon>Metazoa</taxon>
        <taxon>Ecdysozoa</taxon>
        <taxon>Nematoda</taxon>
        <taxon>Enoplea</taxon>
        <taxon>Dorylaimia</taxon>
        <taxon>Trichinellida</taxon>
        <taxon>Trichinellidae</taxon>
        <taxon>Trichinella</taxon>
    </lineage>
</organism>
<comment type="caution">
    <text evidence="1">The sequence shown here is derived from an EMBL/GenBank/DDBJ whole genome shotgun (WGS) entry which is preliminary data.</text>
</comment>
<dbReference type="Proteomes" id="UP000054815">
    <property type="component" value="Unassembled WGS sequence"/>
</dbReference>
<protein>
    <submittedName>
        <fullName evidence="1">Uncharacterized protein</fullName>
    </submittedName>
</protein>
<reference evidence="1 2" key="1">
    <citation type="submission" date="2015-01" db="EMBL/GenBank/DDBJ databases">
        <title>Evolution of Trichinella species and genotypes.</title>
        <authorList>
            <person name="Korhonen P.K."/>
            <person name="Edoardo P."/>
            <person name="Giuseppe L.R."/>
            <person name="Gasser R.B."/>
        </authorList>
    </citation>
    <scope>NUCLEOTIDE SEQUENCE [LARGE SCALE GENOMIC DNA]</scope>
    <source>
        <strain evidence="1">ISS141</strain>
    </source>
</reference>
<proteinExistence type="predicted"/>
<name>A0A0V0YLD1_TRIPS</name>
<gene>
    <name evidence="1" type="ORF">T4E_9208</name>
</gene>